<dbReference type="InterPro" id="IPR000504">
    <property type="entry name" value="RRM_dom"/>
</dbReference>
<protein>
    <recommendedName>
        <fullName evidence="5">RRM domain-containing protein</fullName>
    </recommendedName>
</protein>
<dbReference type="OrthoDB" id="267048at2759"/>
<feature type="compositionally biased region" description="Low complexity" evidence="4">
    <location>
        <begin position="543"/>
        <end position="556"/>
    </location>
</feature>
<feature type="region of interest" description="Disordered" evidence="4">
    <location>
        <begin position="108"/>
        <end position="129"/>
    </location>
</feature>
<sequence>MYGFFSSPGNPAPAQSTTSPQPIQSSQSQPPPHPTQVFFTSPPPGAAPNESPTQRHSFALYNVTSGPQHPQSMNYATSTDPQWPGGPHLYSSVAPLSAPIKMVAQRPNREAYHDSTEYSAASRPYSSNARPPPPMAVLAHDAQISQSSTAPTTTPYAAFVGADPPLGYQLAATAATFTPLYLRGVGDSHGASLNMGRANYVDNASNSSVLYPLLNSCTTAQLPPQQQQLMHRPPQLASQPQSIVSSAVPVSAAAASDAVPLHPPANSPGTFSAPNAREPALDSFASFFSGIGATFAQSSGQQQQHPQGTSSRFALQQLSSHPQTAFHPMSAANAQLNVETILVEQPMSQHGAQQFLHQVDRVQAAMASHMRSSANPTAMTNTAVQHHFNPVVDKETRRFPQSYVRRTRLSFADAPPRAPLSPAQQQQTPYPSHTHVHEYPRPAAARTDRTNSSSSALNERPPRCSSSSGPAYPRRPTRTSLSSLNSAVLGNSVNDSHAHQHPPQHRGSATALAMFEPSPQPHSDEQKQPPQLKQQQQRDELLSMMSVSTNTNTTISAPPPPPPPPSAASPPPAPSHSIARRNRDKAVLFVGQLNYEATEADVAQIFSCYGKPLSVVVLKDKGKSSRRSSAAASAAARGGAPQRKVGGSAFVNYGSTLEADTAIMALHGRYNAKDDDPDNDDEAKYLQVSYAQQTGLISPFGTMRAEKLHALKPENPIPLIVLEQRKASAMAAPLEASVEGESKSDCEKSMKA</sequence>
<feature type="region of interest" description="Disordered" evidence="4">
    <location>
        <begin position="410"/>
        <end position="480"/>
    </location>
</feature>
<dbReference type="SMART" id="SM00360">
    <property type="entry name" value="RRM"/>
    <property type="match status" value="1"/>
</dbReference>
<evidence type="ECO:0000256" key="3">
    <source>
        <dbReference type="PROSITE-ProRule" id="PRU00176"/>
    </source>
</evidence>
<dbReference type="InterPro" id="IPR035979">
    <property type="entry name" value="RBD_domain_sf"/>
</dbReference>
<reference evidence="6 7" key="1">
    <citation type="journal article" date="2015" name="PLoS Pathog.">
        <title>Leptomonas seymouri: Adaptations to the Dixenous Life Cycle Analyzed by Genome Sequencing, Transcriptome Profiling and Co-infection with Leishmania donovani.</title>
        <authorList>
            <person name="Kraeva N."/>
            <person name="Butenko A."/>
            <person name="Hlavacova J."/>
            <person name="Kostygov A."/>
            <person name="Myskova J."/>
            <person name="Grybchuk D."/>
            <person name="Lestinova T."/>
            <person name="Votypka J."/>
            <person name="Volf P."/>
            <person name="Opperdoes F."/>
            <person name="Flegontov P."/>
            <person name="Lukes J."/>
            <person name="Yurchenko V."/>
        </authorList>
    </citation>
    <scope>NUCLEOTIDE SEQUENCE [LARGE SCALE GENOMIC DNA]</scope>
    <source>
        <strain evidence="6 7">ATCC 30220</strain>
    </source>
</reference>
<gene>
    <name evidence="6" type="ORF">ABL78_5492</name>
</gene>
<comment type="caution">
    <text evidence="6">The sequence shown here is derived from an EMBL/GenBank/DDBJ whole genome shotgun (WGS) entry which is preliminary data.</text>
</comment>
<feature type="compositionally biased region" description="Basic and acidic residues" evidence="4">
    <location>
        <begin position="740"/>
        <end position="752"/>
    </location>
</feature>
<evidence type="ECO:0000313" key="7">
    <source>
        <dbReference type="Proteomes" id="UP000038009"/>
    </source>
</evidence>
<organism evidence="6 7">
    <name type="scientific">Leptomonas seymouri</name>
    <dbReference type="NCBI Taxonomy" id="5684"/>
    <lineage>
        <taxon>Eukaryota</taxon>
        <taxon>Discoba</taxon>
        <taxon>Euglenozoa</taxon>
        <taxon>Kinetoplastea</taxon>
        <taxon>Metakinetoplastina</taxon>
        <taxon>Trypanosomatida</taxon>
        <taxon>Trypanosomatidae</taxon>
        <taxon>Leishmaniinae</taxon>
        <taxon>Leptomonas</taxon>
    </lineage>
</organism>
<dbReference type="PANTHER" id="PTHR24012">
    <property type="entry name" value="RNA BINDING PROTEIN"/>
    <property type="match status" value="1"/>
</dbReference>
<keyword evidence="1" id="KW-0677">Repeat</keyword>
<feature type="region of interest" description="Disordered" evidence="4">
    <location>
        <begin position="515"/>
        <end position="578"/>
    </location>
</feature>
<dbReference type="OMA" id="QIFSCYG"/>
<evidence type="ECO:0000256" key="4">
    <source>
        <dbReference type="SAM" id="MobiDB-lite"/>
    </source>
</evidence>
<dbReference type="GO" id="GO:0003723">
    <property type="term" value="F:RNA binding"/>
    <property type="evidence" value="ECO:0007669"/>
    <property type="project" value="UniProtKB-UniRule"/>
</dbReference>
<proteinExistence type="predicted"/>
<keyword evidence="2 3" id="KW-0694">RNA-binding</keyword>
<dbReference type="SUPFAM" id="SSF54928">
    <property type="entry name" value="RNA-binding domain, RBD"/>
    <property type="match status" value="1"/>
</dbReference>
<dbReference type="PROSITE" id="PS50102">
    <property type="entry name" value="RRM"/>
    <property type="match status" value="1"/>
</dbReference>
<dbReference type="AlphaFoldDB" id="A0A0N1HV30"/>
<evidence type="ECO:0000256" key="2">
    <source>
        <dbReference type="ARBA" id="ARBA00022884"/>
    </source>
</evidence>
<dbReference type="VEuPathDB" id="TriTrypDB:Lsey_0187_0020"/>
<accession>A0A0N1HV30</accession>
<dbReference type="Gene3D" id="3.30.70.330">
    <property type="match status" value="1"/>
</dbReference>
<evidence type="ECO:0000256" key="1">
    <source>
        <dbReference type="ARBA" id="ARBA00022737"/>
    </source>
</evidence>
<feature type="compositionally biased region" description="Pro residues" evidence="4">
    <location>
        <begin position="557"/>
        <end position="574"/>
    </location>
</feature>
<feature type="region of interest" description="Disordered" evidence="4">
    <location>
        <begin position="1"/>
        <end position="53"/>
    </location>
</feature>
<feature type="compositionally biased region" description="Polar residues" evidence="4">
    <location>
        <begin position="422"/>
        <end position="431"/>
    </location>
</feature>
<feature type="region of interest" description="Disordered" evidence="4">
    <location>
        <begin position="733"/>
        <end position="752"/>
    </location>
</feature>
<dbReference type="Proteomes" id="UP000038009">
    <property type="component" value="Unassembled WGS sequence"/>
</dbReference>
<name>A0A0N1HV30_LEPSE</name>
<dbReference type="InterPro" id="IPR012677">
    <property type="entry name" value="Nucleotide-bd_a/b_plait_sf"/>
</dbReference>
<feature type="domain" description="RRM" evidence="5">
    <location>
        <begin position="586"/>
        <end position="693"/>
    </location>
</feature>
<evidence type="ECO:0000259" key="5">
    <source>
        <dbReference type="PROSITE" id="PS50102"/>
    </source>
</evidence>
<keyword evidence="7" id="KW-1185">Reference proteome</keyword>
<dbReference type="Pfam" id="PF00076">
    <property type="entry name" value="RRM_1"/>
    <property type="match status" value="1"/>
</dbReference>
<evidence type="ECO:0000313" key="6">
    <source>
        <dbReference type="EMBL" id="KPI85438.1"/>
    </source>
</evidence>
<dbReference type="EMBL" id="LJSK01000187">
    <property type="protein sequence ID" value="KPI85438.1"/>
    <property type="molecule type" value="Genomic_DNA"/>
</dbReference>
<feature type="compositionally biased region" description="Low complexity" evidence="4">
    <location>
        <begin position="15"/>
        <end position="28"/>
    </location>
</feature>